<accession>A0AAE3EW57</accession>
<dbReference type="SUPFAM" id="SSF52266">
    <property type="entry name" value="SGNH hydrolase"/>
    <property type="match status" value="1"/>
</dbReference>
<dbReference type="InterPro" id="IPR036514">
    <property type="entry name" value="SGNH_hydro_sf"/>
</dbReference>
<dbReference type="GO" id="GO:0016788">
    <property type="term" value="F:hydrolase activity, acting on ester bonds"/>
    <property type="evidence" value="ECO:0007669"/>
    <property type="project" value="UniProtKB-ARBA"/>
</dbReference>
<evidence type="ECO:0000313" key="1">
    <source>
        <dbReference type="EMBL" id="MCG2460731.1"/>
    </source>
</evidence>
<comment type="caution">
    <text evidence="1">The sequence shown here is derived from an EMBL/GenBank/DDBJ whole genome shotgun (WGS) entry which is preliminary data.</text>
</comment>
<evidence type="ECO:0000313" key="2">
    <source>
        <dbReference type="Proteomes" id="UP001200642"/>
    </source>
</evidence>
<dbReference type="EMBL" id="JAIRBC010000010">
    <property type="protein sequence ID" value="MCG2460731.1"/>
    <property type="molecule type" value="Genomic_DNA"/>
</dbReference>
<keyword evidence="2" id="KW-1185">Reference proteome</keyword>
<sequence>MCRSVRCGRGRDLPFYFVQIAPYKYDDPNGTDAANRRDAQLYTMNNLDNTGIAVTNDIGN</sequence>
<dbReference type="RefSeq" id="WP_317901881.1">
    <property type="nucleotide sequence ID" value="NZ_JAIRBC010000010.1"/>
</dbReference>
<name>A0AAE3EW57_9FLAO</name>
<protein>
    <submittedName>
        <fullName evidence="1">Uncharacterized protein</fullName>
    </submittedName>
</protein>
<proteinExistence type="predicted"/>
<dbReference type="AlphaFoldDB" id="A0AAE3EW57"/>
<dbReference type="Proteomes" id="UP001200642">
    <property type="component" value="Unassembled WGS sequence"/>
</dbReference>
<reference evidence="1" key="1">
    <citation type="submission" date="2023-02" db="EMBL/GenBank/DDBJ databases">
        <title>Genome of Flavobacteriaceae gen. nov. sp. strain F89.</title>
        <authorList>
            <person name="Wang Y."/>
        </authorList>
    </citation>
    <scope>NUCLEOTIDE SEQUENCE</scope>
    <source>
        <strain evidence="1">F89</strain>
    </source>
</reference>
<gene>
    <name evidence="1" type="ORF">K8352_08225</name>
</gene>
<organism evidence="1 2">
    <name type="scientific">Cerina litoralis</name>
    <dbReference type="NCBI Taxonomy" id="2874477"/>
    <lineage>
        <taxon>Bacteria</taxon>
        <taxon>Pseudomonadati</taxon>
        <taxon>Bacteroidota</taxon>
        <taxon>Flavobacteriia</taxon>
        <taxon>Flavobacteriales</taxon>
        <taxon>Flavobacteriaceae</taxon>
        <taxon>Cerina</taxon>
    </lineage>
</organism>
<dbReference type="Gene3D" id="3.40.50.1110">
    <property type="entry name" value="SGNH hydrolase"/>
    <property type="match status" value="1"/>
</dbReference>